<feature type="domain" description="J" evidence="2">
    <location>
        <begin position="209"/>
        <end position="270"/>
    </location>
</feature>
<dbReference type="Proteomes" id="UP000027138">
    <property type="component" value="Unassembled WGS sequence"/>
</dbReference>
<reference evidence="3 4" key="1">
    <citation type="journal article" date="2014" name="PLoS ONE">
        <title>Global Analysis of Gene Expression Profiles in Physic Nut (Jatropha curcas L.) Seedlings Exposed to Salt Stress.</title>
        <authorList>
            <person name="Zhang L."/>
            <person name="Zhang C."/>
            <person name="Wu P."/>
            <person name="Chen Y."/>
            <person name="Li M."/>
            <person name="Jiang H."/>
            <person name="Wu G."/>
        </authorList>
    </citation>
    <scope>NUCLEOTIDE SEQUENCE [LARGE SCALE GENOMIC DNA]</scope>
    <source>
        <strain evidence="4">cv. GZQX0401</strain>
        <tissue evidence="3">Young leaves</tissue>
    </source>
</reference>
<dbReference type="Pfam" id="PF00226">
    <property type="entry name" value="DnaJ"/>
    <property type="match status" value="1"/>
</dbReference>
<dbReference type="AlphaFoldDB" id="A0A067KSS7"/>
<dbReference type="InterPro" id="IPR036869">
    <property type="entry name" value="J_dom_sf"/>
</dbReference>
<dbReference type="PANTHER" id="PTHR45376">
    <property type="entry name" value="CHAPERONE DNAJ-DOMAIN SUPERFAMILY PROTEIN-RELATED"/>
    <property type="match status" value="1"/>
</dbReference>
<dbReference type="STRING" id="180498.A0A067KSS7"/>
<dbReference type="Gene3D" id="1.10.287.110">
    <property type="entry name" value="DnaJ domain"/>
    <property type="match status" value="1"/>
</dbReference>
<name>A0A067KSS7_JATCU</name>
<proteinExistence type="predicted"/>
<evidence type="ECO:0000313" key="3">
    <source>
        <dbReference type="EMBL" id="KDP35325.1"/>
    </source>
</evidence>
<gene>
    <name evidence="3" type="ORF">JCGZ_09484</name>
</gene>
<sequence>MQIPRWRNVVLFSNTLIPTFSPSTTSITNTYLASIHSTPSTDEKWKNKSSADVRRFPQQSKNSIRYAVRQKRADAKRALKDLLFKSGSPKASFQDESPRFDPENFRGTGNSRHAKSSAQYSRKSDVKKKKRKIRREGFCEDSDGPETVFNATFGNRWYTWSFHKSTFQGSTSGFEWREQPNWTKHRDEESDVGSETESDSECCSVGSSDDRVMLGLPPSGPLRIEDVKNAFRLSALKWHPDKHQGPSQAMAEEKFKLCVNAYKSLCDALSSI</sequence>
<feature type="compositionally biased region" description="Acidic residues" evidence="1">
    <location>
        <begin position="189"/>
        <end position="200"/>
    </location>
</feature>
<dbReference type="KEGG" id="jcu:105636607"/>
<dbReference type="InterPro" id="IPR001623">
    <property type="entry name" value="DnaJ_domain"/>
</dbReference>
<evidence type="ECO:0000313" key="4">
    <source>
        <dbReference type="Proteomes" id="UP000027138"/>
    </source>
</evidence>
<organism evidence="3 4">
    <name type="scientific">Jatropha curcas</name>
    <name type="common">Barbados nut</name>
    <dbReference type="NCBI Taxonomy" id="180498"/>
    <lineage>
        <taxon>Eukaryota</taxon>
        <taxon>Viridiplantae</taxon>
        <taxon>Streptophyta</taxon>
        <taxon>Embryophyta</taxon>
        <taxon>Tracheophyta</taxon>
        <taxon>Spermatophyta</taxon>
        <taxon>Magnoliopsida</taxon>
        <taxon>eudicotyledons</taxon>
        <taxon>Gunneridae</taxon>
        <taxon>Pentapetalae</taxon>
        <taxon>rosids</taxon>
        <taxon>fabids</taxon>
        <taxon>Malpighiales</taxon>
        <taxon>Euphorbiaceae</taxon>
        <taxon>Crotonoideae</taxon>
        <taxon>Jatropheae</taxon>
        <taxon>Jatropha</taxon>
    </lineage>
</organism>
<dbReference type="SMART" id="SM00271">
    <property type="entry name" value="DnaJ"/>
    <property type="match status" value="1"/>
</dbReference>
<dbReference type="PANTHER" id="PTHR45376:SF5">
    <property type="entry name" value="CHAPERONE DNAJ-DOMAIN SUPERFAMILY PROTEIN"/>
    <property type="match status" value="1"/>
</dbReference>
<protein>
    <recommendedName>
        <fullName evidence="2">J domain-containing protein</fullName>
    </recommendedName>
</protein>
<dbReference type="PROSITE" id="PS50076">
    <property type="entry name" value="DNAJ_2"/>
    <property type="match status" value="1"/>
</dbReference>
<dbReference type="SUPFAM" id="SSF46565">
    <property type="entry name" value="Chaperone J-domain"/>
    <property type="match status" value="1"/>
</dbReference>
<keyword evidence="4" id="KW-1185">Reference proteome</keyword>
<evidence type="ECO:0000256" key="1">
    <source>
        <dbReference type="SAM" id="MobiDB-lite"/>
    </source>
</evidence>
<dbReference type="OrthoDB" id="10250354at2759"/>
<feature type="region of interest" description="Disordered" evidence="1">
    <location>
        <begin position="178"/>
        <end position="206"/>
    </location>
</feature>
<accession>A0A067KSS7</accession>
<dbReference type="CDD" id="cd06257">
    <property type="entry name" value="DnaJ"/>
    <property type="match status" value="1"/>
</dbReference>
<feature type="region of interest" description="Disordered" evidence="1">
    <location>
        <begin position="89"/>
        <end position="141"/>
    </location>
</feature>
<feature type="compositionally biased region" description="Basic residues" evidence="1">
    <location>
        <begin position="125"/>
        <end position="134"/>
    </location>
</feature>
<feature type="compositionally biased region" description="Polar residues" evidence="1">
    <location>
        <begin position="107"/>
        <end position="121"/>
    </location>
</feature>
<dbReference type="EMBL" id="KK914490">
    <property type="protein sequence ID" value="KDP35325.1"/>
    <property type="molecule type" value="Genomic_DNA"/>
</dbReference>
<evidence type="ECO:0000259" key="2">
    <source>
        <dbReference type="PROSITE" id="PS50076"/>
    </source>
</evidence>